<protein>
    <submittedName>
        <fullName evidence="1">Uncharacterized protein</fullName>
    </submittedName>
</protein>
<accession>A0AAP0DWH3</accession>
<evidence type="ECO:0000313" key="1">
    <source>
        <dbReference type="EMBL" id="KAK9079922.1"/>
    </source>
</evidence>
<gene>
    <name evidence="1" type="ORF">SSX86_001597</name>
</gene>
<keyword evidence="2" id="KW-1185">Reference proteome</keyword>
<sequence length="135" mass="14153">MFGSDASLYAQNVQDQIDHGTLGRVDGTPGASRVGGLSDNVELETRISAAVQYGGGVIFSYFSQDSVKLGDLVVKKQILSVVGLLQYAMEPMVSVMKVEEAPLESYADIGGLGAQIHKNKGGVPSITAVCSDIAF</sequence>
<dbReference type="AlphaFoldDB" id="A0AAP0DWH3"/>
<proteinExistence type="predicted"/>
<dbReference type="Proteomes" id="UP001408789">
    <property type="component" value="Unassembled WGS sequence"/>
</dbReference>
<evidence type="ECO:0000313" key="2">
    <source>
        <dbReference type="Proteomes" id="UP001408789"/>
    </source>
</evidence>
<dbReference type="EMBL" id="JBCNJP010000003">
    <property type="protein sequence ID" value="KAK9079922.1"/>
    <property type="molecule type" value="Genomic_DNA"/>
</dbReference>
<comment type="caution">
    <text evidence="1">The sequence shown here is derived from an EMBL/GenBank/DDBJ whole genome shotgun (WGS) entry which is preliminary data.</text>
</comment>
<name>A0AAP0DWH3_9ASTR</name>
<reference evidence="1 2" key="1">
    <citation type="submission" date="2024-04" db="EMBL/GenBank/DDBJ databases">
        <title>The reference genome of an endangered Asteraceae, Deinandra increscens subsp. villosa, native to the Central Coast of California.</title>
        <authorList>
            <person name="Guilliams M."/>
            <person name="Hasenstab-Lehman K."/>
            <person name="Meyer R."/>
            <person name="Mcevoy S."/>
        </authorList>
    </citation>
    <scope>NUCLEOTIDE SEQUENCE [LARGE SCALE GENOMIC DNA]</scope>
    <source>
        <tissue evidence="1">Leaf</tissue>
    </source>
</reference>
<organism evidence="1 2">
    <name type="scientific">Deinandra increscens subsp. villosa</name>
    <dbReference type="NCBI Taxonomy" id="3103831"/>
    <lineage>
        <taxon>Eukaryota</taxon>
        <taxon>Viridiplantae</taxon>
        <taxon>Streptophyta</taxon>
        <taxon>Embryophyta</taxon>
        <taxon>Tracheophyta</taxon>
        <taxon>Spermatophyta</taxon>
        <taxon>Magnoliopsida</taxon>
        <taxon>eudicotyledons</taxon>
        <taxon>Gunneridae</taxon>
        <taxon>Pentapetalae</taxon>
        <taxon>asterids</taxon>
        <taxon>campanulids</taxon>
        <taxon>Asterales</taxon>
        <taxon>Asteraceae</taxon>
        <taxon>Asteroideae</taxon>
        <taxon>Heliantheae alliance</taxon>
        <taxon>Madieae</taxon>
        <taxon>Madiinae</taxon>
        <taxon>Deinandra</taxon>
    </lineage>
</organism>